<gene>
    <name evidence="3" type="ORF">IAC74_07075</name>
</gene>
<dbReference type="NCBIfam" id="NF033516">
    <property type="entry name" value="transpos_IS3"/>
    <property type="match status" value="1"/>
</dbReference>
<dbReference type="InterPro" id="IPR036397">
    <property type="entry name" value="RNaseH_sf"/>
</dbReference>
<dbReference type="Proteomes" id="UP000886743">
    <property type="component" value="Unassembled WGS sequence"/>
</dbReference>
<dbReference type="GO" id="GO:0003676">
    <property type="term" value="F:nucleic acid binding"/>
    <property type="evidence" value="ECO:0007669"/>
    <property type="project" value="InterPro"/>
</dbReference>
<dbReference type="Pfam" id="PF00665">
    <property type="entry name" value="rve"/>
    <property type="match status" value="1"/>
</dbReference>
<dbReference type="PANTHER" id="PTHR46889:SF4">
    <property type="entry name" value="TRANSPOSASE INSO FOR INSERTION SEQUENCE ELEMENT IS911B-RELATED"/>
    <property type="match status" value="1"/>
</dbReference>
<evidence type="ECO:0000313" key="3">
    <source>
        <dbReference type="EMBL" id="HIV03321.1"/>
    </source>
</evidence>
<dbReference type="AlphaFoldDB" id="A0A9D1NI67"/>
<dbReference type="EMBL" id="DVOF01000209">
    <property type="protein sequence ID" value="HIV03321.1"/>
    <property type="molecule type" value="Genomic_DNA"/>
</dbReference>
<comment type="function">
    <text evidence="1">Involved in the transposition of the insertion sequence.</text>
</comment>
<dbReference type="PANTHER" id="PTHR46889">
    <property type="entry name" value="TRANSPOSASE INSF FOR INSERTION SEQUENCE IS3B-RELATED"/>
    <property type="match status" value="1"/>
</dbReference>
<protein>
    <submittedName>
        <fullName evidence="3">IS3 family transposase</fullName>
    </submittedName>
</protein>
<feature type="domain" description="Integrase catalytic" evidence="2">
    <location>
        <begin position="72"/>
        <end position="233"/>
    </location>
</feature>
<dbReference type="InterPro" id="IPR048020">
    <property type="entry name" value="Transpos_IS3"/>
</dbReference>
<comment type="caution">
    <text evidence="3">The sequence shown here is derived from an EMBL/GenBank/DDBJ whole genome shotgun (WGS) entry which is preliminary data.</text>
</comment>
<dbReference type="SUPFAM" id="SSF53098">
    <property type="entry name" value="Ribonuclease H-like"/>
    <property type="match status" value="1"/>
</dbReference>
<dbReference type="Pfam" id="PF13333">
    <property type="entry name" value="rve_2"/>
    <property type="match status" value="1"/>
</dbReference>
<accession>A0A9D1NI67</accession>
<sequence>MLEIFNAHKGRYGYRRILIIMRNKGYTINHKTVQKLMKILGLKGKQRKNEKYHSYKGEVGKIADNLLKRKFNADKPFEKLTTDVTQFKVCNEKVYLSPVMDLYNREIVSYSISLHPDLQQIRDMLGGLFTKLPDDAAPIFHSDQGWQYQHSEYQRLLSDHNIKQSMSRKGNCMDNGAMENFFGRLKVEMFYGEHFETVDEFINCLKEYIHYYNNERIISKLKMSPVQYRTHSLQS</sequence>
<dbReference type="InterPro" id="IPR001584">
    <property type="entry name" value="Integrase_cat-core"/>
</dbReference>
<organism evidence="3 4">
    <name type="scientific">Candidatus Aphodoplasma excrementigallinarum</name>
    <dbReference type="NCBI Taxonomy" id="2840673"/>
    <lineage>
        <taxon>Bacteria</taxon>
        <taxon>Bacillati</taxon>
        <taxon>Bacillota</taxon>
        <taxon>Clostridia</taxon>
        <taxon>Eubacteriales</taxon>
        <taxon>Candidatus Aphodoplasma</taxon>
    </lineage>
</organism>
<reference evidence="3" key="2">
    <citation type="journal article" date="2021" name="PeerJ">
        <title>Extensive microbial diversity within the chicken gut microbiome revealed by metagenomics and culture.</title>
        <authorList>
            <person name="Gilroy R."/>
            <person name="Ravi A."/>
            <person name="Getino M."/>
            <person name="Pursley I."/>
            <person name="Horton D.L."/>
            <person name="Alikhan N.F."/>
            <person name="Baker D."/>
            <person name="Gharbi K."/>
            <person name="Hall N."/>
            <person name="Watson M."/>
            <person name="Adriaenssens E.M."/>
            <person name="Foster-Nyarko E."/>
            <person name="Jarju S."/>
            <person name="Secka A."/>
            <person name="Antonio M."/>
            <person name="Oren A."/>
            <person name="Chaudhuri R.R."/>
            <person name="La Ragione R."/>
            <person name="Hildebrand F."/>
            <person name="Pallen M.J."/>
        </authorList>
    </citation>
    <scope>NUCLEOTIDE SEQUENCE</scope>
    <source>
        <strain evidence="3">4920</strain>
    </source>
</reference>
<proteinExistence type="predicted"/>
<name>A0A9D1NI67_9FIRM</name>
<dbReference type="InterPro" id="IPR050900">
    <property type="entry name" value="Transposase_IS3/IS150/IS904"/>
</dbReference>
<dbReference type="PROSITE" id="PS50994">
    <property type="entry name" value="INTEGRASE"/>
    <property type="match status" value="1"/>
</dbReference>
<dbReference type="Gene3D" id="3.30.420.10">
    <property type="entry name" value="Ribonuclease H-like superfamily/Ribonuclease H"/>
    <property type="match status" value="1"/>
</dbReference>
<reference evidence="3" key="1">
    <citation type="submission" date="2020-10" db="EMBL/GenBank/DDBJ databases">
        <authorList>
            <person name="Gilroy R."/>
        </authorList>
    </citation>
    <scope>NUCLEOTIDE SEQUENCE</scope>
    <source>
        <strain evidence="3">4920</strain>
    </source>
</reference>
<dbReference type="InterPro" id="IPR012337">
    <property type="entry name" value="RNaseH-like_sf"/>
</dbReference>
<dbReference type="InterPro" id="IPR025948">
    <property type="entry name" value="HTH-like_dom"/>
</dbReference>
<dbReference type="GO" id="GO:0015074">
    <property type="term" value="P:DNA integration"/>
    <property type="evidence" value="ECO:0007669"/>
    <property type="project" value="InterPro"/>
</dbReference>
<dbReference type="Pfam" id="PF13276">
    <property type="entry name" value="HTH_21"/>
    <property type="match status" value="1"/>
</dbReference>
<evidence type="ECO:0000259" key="2">
    <source>
        <dbReference type="PROSITE" id="PS50994"/>
    </source>
</evidence>
<evidence type="ECO:0000313" key="4">
    <source>
        <dbReference type="Proteomes" id="UP000886743"/>
    </source>
</evidence>
<evidence type="ECO:0000256" key="1">
    <source>
        <dbReference type="ARBA" id="ARBA00002286"/>
    </source>
</evidence>